<reference evidence="8" key="2">
    <citation type="submission" date="2021-04" db="EMBL/GenBank/DDBJ databases">
        <authorList>
            <person name="Gilroy R."/>
        </authorList>
    </citation>
    <scope>NUCLEOTIDE SEQUENCE</scope>
    <source>
        <strain evidence="8">ChiBcec16_6824</strain>
    </source>
</reference>
<dbReference type="GO" id="GO:0006520">
    <property type="term" value="P:amino acid metabolic process"/>
    <property type="evidence" value="ECO:0007669"/>
    <property type="project" value="InterPro"/>
</dbReference>
<dbReference type="GO" id="GO:0030170">
    <property type="term" value="F:pyridoxal phosphate binding"/>
    <property type="evidence" value="ECO:0007669"/>
    <property type="project" value="InterPro"/>
</dbReference>
<dbReference type="Proteomes" id="UP000823868">
    <property type="component" value="Unassembled WGS sequence"/>
</dbReference>
<dbReference type="FunFam" id="3.40.640.10:FF:000033">
    <property type="entry name" value="Aspartate aminotransferase"/>
    <property type="match status" value="1"/>
</dbReference>
<organism evidence="8 9">
    <name type="scientific">Candidatus Flavonifractor merdigallinarum</name>
    <dbReference type="NCBI Taxonomy" id="2838589"/>
    <lineage>
        <taxon>Bacteria</taxon>
        <taxon>Bacillati</taxon>
        <taxon>Bacillota</taxon>
        <taxon>Clostridia</taxon>
        <taxon>Eubacteriales</taxon>
        <taxon>Oscillospiraceae</taxon>
        <taxon>Flavonifractor</taxon>
    </lineage>
</organism>
<name>A0A9D2BYE6_9FIRM</name>
<dbReference type="InterPro" id="IPR004839">
    <property type="entry name" value="Aminotransferase_I/II_large"/>
</dbReference>
<keyword evidence="5" id="KW-0663">Pyridoxal phosphate</keyword>
<sequence length="396" mass="44187">MNYESILSDRIKEVQPSGIRRFFDILEEMKDAISLGIGEPDFVTPWHIRDAGIYSLEKGFTKYTSNAGMAELRREIAAYLNRRFQLQYDFAGQIIVTVGGSEAIDLSLRCLVNPGDEVIVPVPSFVCYGPLTSMAGGTPVLVETKAENEFRLTADELRAAITPRTKVLVLPFPNNPTGGIMERTDLEAIAEVVRDTNIMILSDEIYAELTYGQHHVSPANLPELKDRTIVVNGFSKSHAMTGWRMGYVCGPKEIIQQMLKLHQFGIMSAPTVSQYAAVEAMRNGDNDIMKMRDEYDGRRRYLVEGLRRIGLPCFEPKGAFYVFPDIRSSGLTSDEFCEQFLLEEKVAVISGSAFGPGGEGFVRCCYATGMKDIAEALTRMDNFLTNLRKRQARAQG</sequence>
<evidence type="ECO:0000259" key="7">
    <source>
        <dbReference type="Pfam" id="PF00155"/>
    </source>
</evidence>
<evidence type="ECO:0000313" key="9">
    <source>
        <dbReference type="Proteomes" id="UP000823868"/>
    </source>
</evidence>
<dbReference type="EMBL" id="DXDX01000081">
    <property type="protein sequence ID" value="HIY21167.1"/>
    <property type="molecule type" value="Genomic_DNA"/>
</dbReference>
<gene>
    <name evidence="8" type="ORF">H9841_04590</name>
</gene>
<dbReference type="PROSITE" id="PS00105">
    <property type="entry name" value="AA_TRANSFER_CLASS_1"/>
    <property type="match status" value="1"/>
</dbReference>
<evidence type="ECO:0000256" key="2">
    <source>
        <dbReference type="ARBA" id="ARBA00007441"/>
    </source>
</evidence>
<dbReference type="InterPro" id="IPR004838">
    <property type="entry name" value="NHTrfase_class1_PyrdxlP-BS"/>
</dbReference>
<feature type="domain" description="Aminotransferase class I/classII large" evidence="7">
    <location>
        <begin position="31"/>
        <end position="378"/>
    </location>
</feature>
<evidence type="ECO:0000313" key="8">
    <source>
        <dbReference type="EMBL" id="HIY21167.1"/>
    </source>
</evidence>
<dbReference type="PANTHER" id="PTHR46383">
    <property type="entry name" value="ASPARTATE AMINOTRANSFERASE"/>
    <property type="match status" value="1"/>
</dbReference>
<dbReference type="InterPro" id="IPR050596">
    <property type="entry name" value="AspAT/PAT-like"/>
</dbReference>
<dbReference type="PANTHER" id="PTHR46383:SF3">
    <property type="entry name" value="ASPARTATE AMINOTRANSFERASE-RELATED"/>
    <property type="match status" value="1"/>
</dbReference>
<dbReference type="Gene3D" id="3.90.1150.10">
    <property type="entry name" value="Aspartate Aminotransferase, domain 1"/>
    <property type="match status" value="1"/>
</dbReference>
<evidence type="ECO:0000256" key="1">
    <source>
        <dbReference type="ARBA" id="ARBA00001933"/>
    </source>
</evidence>
<evidence type="ECO:0000256" key="6">
    <source>
        <dbReference type="RuleBase" id="RU000481"/>
    </source>
</evidence>
<reference evidence="8" key="1">
    <citation type="journal article" date="2021" name="PeerJ">
        <title>Extensive microbial diversity within the chicken gut microbiome revealed by metagenomics and culture.</title>
        <authorList>
            <person name="Gilroy R."/>
            <person name="Ravi A."/>
            <person name="Getino M."/>
            <person name="Pursley I."/>
            <person name="Horton D.L."/>
            <person name="Alikhan N.F."/>
            <person name="Baker D."/>
            <person name="Gharbi K."/>
            <person name="Hall N."/>
            <person name="Watson M."/>
            <person name="Adriaenssens E.M."/>
            <person name="Foster-Nyarko E."/>
            <person name="Jarju S."/>
            <person name="Secka A."/>
            <person name="Antonio M."/>
            <person name="Oren A."/>
            <person name="Chaudhuri R.R."/>
            <person name="La Ragione R."/>
            <person name="Hildebrand F."/>
            <person name="Pallen M.J."/>
        </authorList>
    </citation>
    <scope>NUCLEOTIDE SEQUENCE</scope>
    <source>
        <strain evidence="8">ChiBcec16_6824</strain>
    </source>
</reference>
<dbReference type="GO" id="GO:0008483">
    <property type="term" value="F:transaminase activity"/>
    <property type="evidence" value="ECO:0007669"/>
    <property type="project" value="UniProtKB-KW"/>
</dbReference>
<dbReference type="SUPFAM" id="SSF53383">
    <property type="entry name" value="PLP-dependent transferases"/>
    <property type="match status" value="1"/>
</dbReference>
<dbReference type="Gene3D" id="3.40.640.10">
    <property type="entry name" value="Type I PLP-dependent aspartate aminotransferase-like (Major domain)"/>
    <property type="match status" value="1"/>
</dbReference>
<comment type="caution">
    <text evidence="8">The sequence shown here is derived from an EMBL/GenBank/DDBJ whole genome shotgun (WGS) entry which is preliminary data.</text>
</comment>
<keyword evidence="3 6" id="KW-0032">Aminotransferase</keyword>
<dbReference type="CDD" id="cd00609">
    <property type="entry name" value="AAT_like"/>
    <property type="match status" value="1"/>
</dbReference>
<dbReference type="InterPro" id="IPR015422">
    <property type="entry name" value="PyrdxlP-dep_Trfase_small"/>
</dbReference>
<evidence type="ECO:0000256" key="3">
    <source>
        <dbReference type="ARBA" id="ARBA00022576"/>
    </source>
</evidence>
<dbReference type="AlphaFoldDB" id="A0A9D2BYE6"/>
<evidence type="ECO:0000256" key="4">
    <source>
        <dbReference type="ARBA" id="ARBA00022679"/>
    </source>
</evidence>
<dbReference type="EC" id="2.6.1.-" evidence="6"/>
<accession>A0A9D2BYE6</accession>
<dbReference type="InterPro" id="IPR015421">
    <property type="entry name" value="PyrdxlP-dep_Trfase_major"/>
</dbReference>
<protein>
    <recommendedName>
        <fullName evidence="6">Aminotransferase</fullName>
        <ecNumber evidence="6">2.6.1.-</ecNumber>
    </recommendedName>
</protein>
<dbReference type="Pfam" id="PF00155">
    <property type="entry name" value="Aminotran_1_2"/>
    <property type="match status" value="1"/>
</dbReference>
<keyword evidence="4 6" id="KW-0808">Transferase</keyword>
<comment type="cofactor">
    <cofactor evidence="1 6">
        <name>pyridoxal 5'-phosphate</name>
        <dbReference type="ChEBI" id="CHEBI:597326"/>
    </cofactor>
</comment>
<evidence type="ECO:0000256" key="5">
    <source>
        <dbReference type="ARBA" id="ARBA00022898"/>
    </source>
</evidence>
<comment type="similarity">
    <text evidence="2 6">Belongs to the class-I pyridoxal-phosphate-dependent aminotransferase family.</text>
</comment>
<dbReference type="InterPro" id="IPR015424">
    <property type="entry name" value="PyrdxlP-dep_Trfase"/>
</dbReference>
<proteinExistence type="inferred from homology"/>